<name>A0A3N4KTP6_9PEZI</name>
<feature type="transmembrane region" description="Helical" evidence="1">
    <location>
        <begin position="39"/>
        <end position="58"/>
    </location>
</feature>
<gene>
    <name evidence="2" type="ORF">P167DRAFT_85963</name>
</gene>
<evidence type="ECO:0008006" key="4">
    <source>
        <dbReference type="Google" id="ProtNLM"/>
    </source>
</evidence>
<sequence length="162" mass="18723">MLEWHNVWWAPYFFIFFILIVLFQFVTPHIIFCLERGGAIVQIIIIITGLVHRVCGKLSKRRGGRRRGRCVYYFVSIIITYGGFFSVSFFSFFSFPLPALFPPWSGCSGRLFFFSVGLLPQHILGGKQGSIQQGRVVVLLELQRFNILFQFSHGSCFREAQK</sequence>
<dbReference type="AlphaFoldDB" id="A0A3N4KTP6"/>
<keyword evidence="1" id="KW-0812">Transmembrane</keyword>
<evidence type="ECO:0000313" key="3">
    <source>
        <dbReference type="Proteomes" id="UP000277580"/>
    </source>
</evidence>
<keyword evidence="1" id="KW-1133">Transmembrane helix</keyword>
<keyword evidence="3" id="KW-1185">Reference proteome</keyword>
<feature type="transmembrane region" description="Helical" evidence="1">
    <location>
        <begin position="7"/>
        <end position="27"/>
    </location>
</feature>
<protein>
    <recommendedName>
        <fullName evidence="4">Transmembrane protein</fullName>
    </recommendedName>
</protein>
<dbReference type="EMBL" id="ML119120">
    <property type="protein sequence ID" value="RPB13896.1"/>
    <property type="molecule type" value="Genomic_DNA"/>
</dbReference>
<feature type="transmembrane region" description="Helical" evidence="1">
    <location>
        <begin position="70"/>
        <end position="95"/>
    </location>
</feature>
<evidence type="ECO:0000256" key="1">
    <source>
        <dbReference type="SAM" id="Phobius"/>
    </source>
</evidence>
<dbReference type="Proteomes" id="UP000277580">
    <property type="component" value="Unassembled WGS sequence"/>
</dbReference>
<dbReference type="InParanoid" id="A0A3N4KTP6"/>
<proteinExistence type="predicted"/>
<accession>A0A3N4KTP6</accession>
<reference evidence="2 3" key="1">
    <citation type="journal article" date="2018" name="Nat. Ecol. Evol.">
        <title>Pezizomycetes genomes reveal the molecular basis of ectomycorrhizal truffle lifestyle.</title>
        <authorList>
            <person name="Murat C."/>
            <person name="Payen T."/>
            <person name="Noel B."/>
            <person name="Kuo A."/>
            <person name="Morin E."/>
            <person name="Chen J."/>
            <person name="Kohler A."/>
            <person name="Krizsan K."/>
            <person name="Balestrini R."/>
            <person name="Da Silva C."/>
            <person name="Montanini B."/>
            <person name="Hainaut M."/>
            <person name="Levati E."/>
            <person name="Barry K.W."/>
            <person name="Belfiori B."/>
            <person name="Cichocki N."/>
            <person name="Clum A."/>
            <person name="Dockter R.B."/>
            <person name="Fauchery L."/>
            <person name="Guy J."/>
            <person name="Iotti M."/>
            <person name="Le Tacon F."/>
            <person name="Lindquist E.A."/>
            <person name="Lipzen A."/>
            <person name="Malagnac F."/>
            <person name="Mello A."/>
            <person name="Molinier V."/>
            <person name="Miyauchi S."/>
            <person name="Poulain J."/>
            <person name="Riccioni C."/>
            <person name="Rubini A."/>
            <person name="Sitrit Y."/>
            <person name="Splivallo R."/>
            <person name="Traeger S."/>
            <person name="Wang M."/>
            <person name="Zifcakova L."/>
            <person name="Wipf D."/>
            <person name="Zambonelli A."/>
            <person name="Paolocci F."/>
            <person name="Nowrousian M."/>
            <person name="Ottonello S."/>
            <person name="Baldrian P."/>
            <person name="Spatafora J.W."/>
            <person name="Henrissat B."/>
            <person name="Nagy L.G."/>
            <person name="Aury J.M."/>
            <person name="Wincker P."/>
            <person name="Grigoriev I.V."/>
            <person name="Bonfante P."/>
            <person name="Martin F.M."/>
        </authorList>
    </citation>
    <scope>NUCLEOTIDE SEQUENCE [LARGE SCALE GENOMIC DNA]</scope>
    <source>
        <strain evidence="2 3">CCBAS932</strain>
    </source>
</reference>
<evidence type="ECO:0000313" key="2">
    <source>
        <dbReference type="EMBL" id="RPB13896.1"/>
    </source>
</evidence>
<keyword evidence="1" id="KW-0472">Membrane</keyword>
<organism evidence="2 3">
    <name type="scientific">Morchella conica CCBAS932</name>
    <dbReference type="NCBI Taxonomy" id="1392247"/>
    <lineage>
        <taxon>Eukaryota</taxon>
        <taxon>Fungi</taxon>
        <taxon>Dikarya</taxon>
        <taxon>Ascomycota</taxon>
        <taxon>Pezizomycotina</taxon>
        <taxon>Pezizomycetes</taxon>
        <taxon>Pezizales</taxon>
        <taxon>Morchellaceae</taxon>
        <taxon>Morchella</taxon>
    </lineage>
</organism>